<feature type="compositionally biased region" description="Basic and acidic residues" evidence="1">
    <location>
        <begin position="110"/>
        <end position="121"/>
    </location>
</feature>
<gene>
    <name evidence="2" type="ORF">PsYK624_120150</name>
</gene>
<name>A0A9P3GIP2_9APHY</name>
<reference evidence="2 3" key="1">
    <citation type="submission" date="2021-08" db="EMBL/GenBank/DDBJ databases">
        <title>Draft Genome Sequence of Phanerochaete sordida strain YK-624.</title>
        <authorList>
            <person name="Mori T."/>
            <person name="Dohra H."/>
            <person name="Suzuki T."/>
            <person name="Kawagishi H."/>
            <person name="Hirai H."/>
        </authorList>
    </citation>
    <scope>NUCLEOTIDE SEQUENCE [LARGE SCALE GENOMIC DNA]</scope>
    <source>
        <strain evidence="2 3">YK-624</strain>
    </source>
</reference>
<evidence type="ECO:0000313" key="2">
    <source>
        <dbReference type="EMBL" id="GJE95825.1"/>
    </source>
</evidence>
<accession>A0A9P3GIP2</accession>
<organism evidence="2 3">
    <name type="scientific">Phanerochaete sordida</name>
    <dbReference type="NCBI Taxonomy" id="48140"/>
    <lineage>
        <taxon>Eukaryota</taxon>
        <taxon>Fungi</taxon>
        <taxon>Dikarya</taxon>
        <taxon>Basidiomycota</taxon>
        <taxon>Agaricomycotina</taxon>
        <taxon>Agaricomycetes</taxon>
        <taxon>Polyporales</taxon>
        <taxon>Phanerochaetaceae</taxon>
        <taxon>Phanerochaete</taxon>
    </lineage>
</organism>
<proteinExistence type="predicted"/>
<sequence>MRPACFPSVFSVSSFLGHGTHSISQAHPRMLRKVACLTGVLRCVHTSNYRKRLCTGHTSPGHCVARITEARKILVPCSAAIPVRLADLAACFLALQPGAQGRSSSAPLRESPHRSEQQRLNEDTAGVQITGEAIGLRAIFIPLLYGTKPTISDSKALSQTVDGPSCGVLFCFS</sequence>
<dbReference type="AlphaFoldDB" id="A0A9P3GIP2"/>
<dbReference type="EMBL" id="BPQB01000052">
    <property type="protein sequence ID" value="GJE95825.1"/>
    <property type="molecule type" value="Genomic_DNA"/>
</dbReference>
<evidence type="ECO:0000313" key="3">
    <source>
        <dbReference type="Proteomes" id="UP000703269"/>
    </source>
</evidence>
<protein>
    <submittedName>
        <fullName evidence="2">Uncharacterized protein</fullName>
    </submittedName>
</protein>
<evidence type="ECO:0000256" key="1">
    <source>
        <dbReference type="SAM" id="MobiDB-lite"/>
    </source>
</evidence>
<comment type="caution">
    <text evidence="2">The sequence shown here is derived from an EMBL/GenBank/DDBJ whole genome shotgun (WGS) entry which is preliminary data.</text>
</comment>
<feature type="region of interest" description="Disordered" evidence="1">
    <location>
        <begin position="99"/>
        <end position="121"/>
    </location>
</feature>
<dbReference type="Proteomes" id="UP000703269">
    <property type="component" value="Unassembled WGS sequence"/>
</dbReference>
<keyword evidence="3" id="KW-1185">Reference proteome</keyword>